<dbReference type="AlphaFoldDB" id="A0A2T5TYR4"/>
<dbReference type="GO" id="GO:0019239">
    <property type="term" value="F:deaminase activity"/>
    <property type="evidence" value="ECO:0007669"/>
    <property type="project" value="TreeGrafter"/>
</dbReference>
<dbReference type="InterPro" id="IPR006175">
    <property type="entry name" value="YjgF/YER057c/UK114"/>
</dbReference>
<proteinExistence type="predicted"/>
<dbReference type="SUPFAM" id="SSF55298">
    <property type="entry name" value="YjgF-like"/>
    <property type="match status" value="1"/>
</dbReference>
<organism evidence="2 3">
    <name type="scientific">Sphingomonas faeni</name>
    <dbReference type="NCBI Taxonomy" id="185950"/>
    <lineage>
        <taxon>Bacteria</taxon>
        <taxon>Pseudomonadati</taxon>
        <taxon>Pseudomonadota</taxon>
        <taxon>Alphaproteobacteria</taxon>
        <taxon>Sphingomonadales</taxon>
        <taxon>Sphingomonadaceae</taxon>
        <taxon>Sphingomonas</taxon>
    </lineage>
</organism>
<gene>
    <name evidence="2" type="ORF">C8J25_11091</name>
</gene>
<dbReference type="GeneID" id="91007504"/>
<feature type="signal peptide" evidence="1">
    <location>
        <begin position="1"/>
        <end position="26"/>
    </location>
</feature>
<accession>A0A2T5TYR4</accession>
<dbReference type="Gene3D" id="3.30.1330.40">
    <property type="entry name" value="RutC-like"/>
    <property type="match status" value="1"/>
</dbReference>
<reference evidence="2 3" key="1">
    <citation type="submission" date="2018-04" db="EMBL/GenBank/DDBJ databases">
        <title>Genomic Encyclopedia of Type Strains, Phase III (KMG-III): the genomes of soil and plant-associated and newly described type strains.</title>
        <authorList>
            <person name="Whitman W."/>
        </authorList>
    </citation>
    <scope>NUCLEOTIDE SEQUENCE [LARGE SCALE GENOMIC DNA]</scope>
    <source>
        <strain evidence="2 3">MA-olki</strain>
    </source>
</reference>
<dbReference type="PANTHER" id="PTHR11803">
    <property type="entry name" value="2-IMINOBUTANOATE/2-IMINOPROPANOATE DEAMINASE RIDA"/>
    <property type="match status" value="1"/>
</dbReference>
<sequence length="175" mass="18028">MTIKTKTIALAVATCTMLALPAVAMAADGKSAIVRHANTPPGLILQGVTVPSGAKMLYLSGQLAAPIDPASKTPPAQLTTADFGDTKTQTISVFNKIKTILATQGYAMSDIIKLTVFVAGDPKLGGKMDFAGMNDAFKLYFGTAENPNTVARSTVQVAALAGPAFLVEIEATAAK</sequence>
<evidence type="ECO:0000256" key="1">
    <source>
        <dbReference type="SAM" id="SignalP"/>
    </source>
</evidence>
<dbReference type="PANTHER" id="PTHR11803:SF59">
    <property type="entry name" value="ENDORIBONUCLEASE"/>
    <property type="match status" value="1"/>
</dbReference>
<dbReference type="GO" id="GO:0005829">
    <property type="term" value="C:cytosol"/>
    <property type="evidence" value="ECO:0007669"/>
    <property type="project" value="TreeGrafter"/>
</dbReference>
<dbReference type="InterPro" id="IPR035959">
    <property type="entry name" value="RutC-like_sf"/>
</dbReference>
<feature type="chain" id="PRO_5015704227" evidence="1">
    <location>
        <begin position="27"/>
        <end position="175"/>
    </location>
</feature>
<name>A0A2T5TYR4_9SPHN</name>
<comment type="caution">
    <text evidence="2">The sequence shown here is derived from an EMBL/GenBank/DDBJ whole genome shotgun (WGS) entry which is preliminary data.</text>
</comment>
<dbReference type="EMBL" id="QAYE01000010">
    <property type="protein sequence ID" value="PTW44410.1"/>
    <property type="molecule type" value="Genomic_DNA"/>
</dbReference>
<dbReference type="Proteomes" id="UP000244013">
    <property type="component" value="Unassembled WGS sequence"/>
</dbReference>
<keyword evidence="1" id="KW-0732">Signal</keyword>
<evidence type="ECO:0000313" key="2">
    <source>
        <dbReference type="EMBL" id="PTW44410.1"/>
    </source>
</evidence>
<protein>
    <submittedName>
        <fullName evidence="2">Enamine deaminase RidA (YjgF/YER057c/UK114 family)</fullName>
    </submittedName>
</protein>
<dbReference type="CDD" id="cd06151">
    <property type="entry name" value="YjgF_YER057c_UK114_like_3"/>
    <property type="match status" value="1"/>
</dbReference>
<evidence type="ECO:0000313" key="3">
    <source>
        <dbReference type="Proteomes" id="UP000244013"/>
    </source>
</evidence>
<dbReference type="Pfam" id="PF01042">
    <property type="entry name" value="Ribonuc_L-PSP"/>
    <property type="match status" value="1"/>
</dbReference>
<dbReference type="RefSeq" id="WP_244187185.1">
    <property type="nucleotide sequence ID" value="NZ_QAYE01000010.1"/>
</dbReference>